<keyword evidence="1" id="KW-1133">Transmembrane helix</keyword>
<evidence type="ECO:0000313" key="2">
    <source>
        <dbReference type="EMBL" id="RUQ74599.1"/>
    </source>
</evidence>
<proteinExistence type="predicted"/>
<gene>
    <name evidence="2" type="ORF">EJ913_06045</name>
</gene>
<dbReference type="OrthoDB" id="7304508at2"/>
<accession>A0A3S1CIT0</accession>
<evidence type="ECO:0000313" key="3">
    <source>
        <dbReference type="Proteomes" id="UP000280346"/>
    </source>
</evidence>
<feature type="transmembrane region" description="Helical" evidence="1">
    <location>
        <begin position="13"/>
        <end position="34"/>
    </location>
</feature>
<keyword evidence="3" id="KW-1185">Reference proteome</keyword>
<sequence>MIPTATPTARRRWPWFLLVGSLAVNMLAGGFAVAHMLRPPPPPPGPEAVAHFIDGVSKHLPAADAAILRNALDEARPLFARMDEKRAAFGPRLRAELAAKPFDQERLKALIDANRVEDERLRGEIDDRVVTTLGRLSPEARHRLSESRVP</sequence>
<name>A0A3S1CIT0_9PROT</name>
<dbReference type="RefSeq" id="WP_126995800.1">
    <property type="nucleotide sequence ID" value="NZ_JBNPXW010000006.1"/>
</dbReference>
<dbReference type="AlphaFoldDB" id="A0A3S1CIT0"/>
<dbReference type="InterPro" id="IPR025961">
    <property type="entry name" value="Metal_resist"/>
</dbReference>
<organism evidence="2 3">
    <name type="scientific">Azospirillum doebereinerae</name>
    <dbReference type="NCBI Taxonomy" id="92933"/>
    <lineage>
        <taxon>Bacteria</taxon>
        <taxon>Pseudomonadati</taxon>
        <taxon>Pseudomonadota</taxon>
        <taxon>Alphaproteobacteria</taxon>
        <taxon>Rhodospirillales</taxon>
        <taxon>Azospirillaceae</taxon>
        <taxon>Azospirillum</taxon>
    </lineage>
</organism>
<keyword evidence="1" id="KW-0472">Membrane</keyword>
<protein>
    <submittedName>
        <fullName evidence="2">Periplasmic heavy metal sensor</fullName>
    </submittedName>
</protein>
<dbReference type="EMBL" id="RZIJ01000003">
    <property type="protein sequence ID" value="RUQ74599.1"/>
    <property type="molecule type" value="Genomic_DNA"/>
</dbReference>
<evidence type="ECO:0000256" key="1">
    <source>
        <dbReference type="SAM" id="Phobius"/>
    </source>
</evidence>
<comment type="caution">
    <text evidence="2">The sequence shown here is derived from an EMBL/GenBank/DDBJ whole genome shotgun (WGS) entry which is preliminary data.</text>
</comment>
<dbReference type="Pfam" id="PF13801">
    <property type="entry name" value="Metal_resist"/>
    <property type="match status" value="1"/>
</dbReference>
<reference evidence="2 3" key="1">
    <citation type="submission" date="2018-12" db="EMBL/GenBank/DDBJ databases">
        <authorList>
            <person name="Yang Y."/>
        </authorList>
    </citation>
    <scope>NUCLEOTIDE SEQUENCE [LARGE SCALE GENOMIC DNA]</scope>
    <source>
        <strain evidence="2 3">GSF71</strain>
    </source>
</reference>
<dbReference type="Proteomes" id="UP000280346">
    <property type="component" value="Unassembled WGS sequence"/>
</dbReference>
<keyword evidence="1" id="KW-0812">Transmembrane</keyword>